<feature type="domain" description="IPT/TIG" evidence="2">
    <location>
        <begin position="822"/>
        <end position="899"/>
    </location>
</feature>
<feature type="region of interest" description="Disordered" evidence="1">
    <location>
        <begin position="623"/>
        <end position="673"/>
    </location>
</feature>
<proteinExistence type="predicted"/>
<feature type="region of interest" description="Disordered" evidence="1">
    <location>
        <begin position="578"/>
        <end position="603"/>
    </location>
</feature>
<comment type="caution">
    <text evidence="4">The sequence shown here is derived from an EMBL/GenBank/DDBJ whole genome shotgun (WGS) entry which is preliminary data.</text>
</comment>
<feature type="compositionally biased region" description="Basic and acidic residues" evidence="1">
    <location>
        <begin position="391"/>
        <end position="417"/>
    </location>
</feature>
<feature type="region of interest" description="Disordered" evidence="1">
    <location>
        <begin position="391"/>
        <end position="422"/>
    </location>
</feature>
<gene>
    <name evidence="4" type="ORF">B0A48_14777</name>
</gene>
<feature type="compositionally biased region" description="Polar residues" evidence="1">
    <location>
        <begin position="26"/>
        <end position="37"/>
    </location>
</feature>
<dbReference type="STRING" id="1507870.A0A1V8SKF2"/>
<dbReference type="CDD" id="cd00102">
    <property type="entry name" value="IPT"/>
    <property type="match status" value="1"/>
</dbReference>
<organism evidence="4 5">
    <name type="scientific">Cryoendolithus antarcticus</name>
    <dbReference type="NCBI Taxonomy" id="1507870"/>
    <lineage>
        <taxon>Eukaryota</taxon>
        <taxon>Fungi</taxon>
        <taxon>Dikarya</taxon>
        <taxon>Ascomycota</taxon>
        <taxon>Pezizomycotina</taxon>
        <taxon>Dothideomycetes</taxon>
        <taxon>Dothideomycetidae</taxon>
        <taxon>Cladosporiales</taxon>
        <taxon>Cladosporiaceae</taxon>
        <taxon>Cryoendolithus</taxon>
    </lineage>
</organism>
<dbReference type="Pfam" id="PF01833">
    <property type="entry name" value="TIG"/>
    <property type="match status" value="1"/>
</dbReference>
<dbReference type="InParanoid" id="A0A1V8SKF2"/>
<dbReference type="InterPro" id="IPR013783">
    <property type="entry name" value="Ig-like_fold"/>
</dbReference>
<feature type="domain" description="SPT23/MGA2-like DNA-binding" evidence="3">
    <location>
        <begin position="300"/>
        <end position="544"/>
    </location>
</feature>
<feature type="compositionally biased region" description="Polar residues" evidence="1">
    <location>
        <begin position="639"/>
        <end position="653"/>
    </location>
</feature>
<evidence type="ECO:0000259" key="3">
    <source>
        <dbReference type="Pfam" id="PF25603"/>
    </source>
</evidence>
<dbReference type="EMBL" id="NAJO01000039">
    <property type="protein sequence ID" value="OQN99635.1"/>
    <property type="molecule type" value="Genomic_DNA"/>
</dbReference>
<dbReference type="InterPro" id="IPR002909">
    <property type="entry name" value="IPT_dom"/>
</dbReference>
<dbReference type="InterPro" id="IPR057962">
    <property type="entry name" value="SPT23_MGA2_DBD"/>
</dbReference>
<name>A0A1V8SKF2_9PEZI</name>
<evidence type="ECO:0000313" key="5">
    <source>
        <dbReference type="Proteomes" id="UP000192596"/>
    </source>
</evidence>
<dbReference type="SUPFAM" id="SSF81296">
    <property type="entry name" value="E set domains"/>
    <property type="match status" value="1"/>
</dbReference>
<dbReference type="Proteomes" id="UP000192596">
    <property type="component" value="Unassembled WGS sequence"/>
</dbReference>
<feature type="region of interest" description="Disordered" evidence="1">
    <location>
        <begin position="26"/>
        <end position="120"/>
    </location>
</feature>
<dbReference type="AlphaFoldDB" id="A0A1V8SKF2"/>
<protein>
    <submittedName>
        <fullName evidence="4">Uncharacterized protein</fullName>
    </submittedName>
</protein>
<reference evidence="5" key="1">
    <citation type="submission" date="2017-03" db="EMBL/GenBank/DDBJ databases">
        <title>Genomes of endolithic fungi from Antarctica.</title>
        <authorList>
            <person name="Coleine C."/>
            <person name="Masonjones S."/>
            <person name="Stajich J.E."/>
        </authorList>
    </citation>
    <scope>NUCLEOTIDE SEQUENCE [LARGE SCALE GENOMIC DNA]</scope>
    <source>
        <strain evidence="5">CCFEE 5527</strain>
    </source>
</reference>
<evidence type="ECO:0000256" key="1">
    <source>
        <dbReference type="SAM" id="MobiDB-lite"/>
    </source>
</evidence>
<dbReference type="OrthoDB" id="71307at2759"/>
<dbReference type="Gene3D" id="2.60.40.10">
    <property type="entry name" value="Immunoglobulins"/>
    <property type="match status" value="1"/>
</dbReference>
<evidence type="ECO:0000313" key="4">
    <source>
        <dbReference type="EMBL" id="OQN99635.1"/>
    </source>
</evidence>
<keyword evidence="5" id="KW-1185">Reference proteome</keyword>
<evidence type="ECO:0000259" key="2">
    <source>
        <dbReference type="Pfam" id="PF01833"/>
    </source>
</evidence>
<feature type="compositionally biased region" description="Basic residues" evidence="1">
    <location>
        <begin position="654"/>
        <end position="666"/>
    </location>
</feature>
<feature type="compositionally biased region" description="Low complexity" evidence="1">
    <location>
        <begin position="91"/>
        <end position="100"/>
    </location>
</feature>
<feature type="compositionally biased region" description="Low complexity" evidence="1">
    <location>
        <begin position="623"/>
        <end position="638"/>
    </location>
</feature>
<dbReference type="InterPro" id="IPR014756">
    <property type="entry name" value="Ig_E-set"/>
</dbReference>
<accession>A0A1V8SKF2</accession>
<sequence length="969" mass="104978">MDSKNATVYTGDMEWANDPAFISDEFNNAMNSDSPYGNTPFDAFTNMGDYIESPGGLQMRNPSKSGPDAATTPGAQQYGHSVKPAQSLENSSQDSSSDTSSMRKRKPTSESPVSDAGVNVVKEEDSIMGIGQNAIPYFGAGAMRPGMSDQDMFGFPNQSTNSSPINPTAFHQALSLNGQVRGVAMPHTTLPYTHESPVQTINPATFDFDGGSRDESPAMLNAAMFNNSPNALFSTPSSDSNDTFNPNQNFAMAANPAWPSDFNAYTSPSQVRFTPSPVVTEATLAARARGSNGTQRGRSALHIAPISLKSRVETQINIYMFLESPPPGIEYLHLPLQTIAKSKLLAREDVDASKTLELSTMLVATSAMRNPGYKEKALRTAAAQSNLEIQRRAEQHKESGSEEDRNDLKSTPEEDKPASGGEVRICNNCIQRERKRAGRKKLKKEEEQIHWERYETERAVVFNSNEYLPWKTPEPIPQQATVVGDDYRPPEGTVEAVAAMRIACYCRHQSEKEGFQVIFTIKNQAGEVVAQEMSASILITDDHKTHPPSFSTQMEGTMLYNGGYPYGLPQSQSMVDMSAHGLPTGFPSSRSTGNLQGLGGYGQQYPQSHVHQLQHANAAFASQATSATMTPTSMTPTTLSRPGSPNSAGNSGPNKKRKSSSGHKKLPSGLVMTPRVDTNAHNNHLPGGVMASQSPFSPNGPTSAGFNPMGESYMSMPASGLPGQYNMGSGPPTPNDVMQQNNYFQAAQTPQSARGQGIEGYYHSVPSSRVGSRAASPVSSTRNLAAYQRAPPVPRNQIYASQRPALHSSGSQLPLDTLEPVPTIHEILPPSGEVVGGTKIALYGQNFTPNTQVYFGDQPASSTFYYGEKALMCITPHGRPGAVQVIATSGQSPQYSTSGTRTIFEYKNPPSLHRENSLESNHNRRYEFSSRYQAQLQGVRPEDFERVATEWAQAFMTQHIGMGNQGFGG</sequence>
<dbReference type="Pfam" id="PF25603">
    <property type="entry name" value="SPT23_MGA2_DBD"/>
    <property type="match status" value="1"/>
</dbReference>